<evidence type="ECO:0000313" key="3">
    <source>
        <dbReference type="EMBL" id="HIW87857.1"/>
    </source>
</evidence>
<dbReference type="InterPro" id="IPR013783">
    <property type="entry name" value="Ig-like_fold"/>
</dbReference>
<feature type="signal peptide" evidence="2">
    <location>
        <begin position="1"/>
        <end position="26"/>
    </location>
</feature>
<dbReference type="SUPFAM" id="SSF49299">
    <property type="entry name" value="PKD domain"/>
    <property type="match status" value="2"/>
</dbReference>
<reference evidence="3" key="2">
    <citation type="submission" date="2021-04" db="EMBL/GenBank/DDBJ databases">
        <authorList>
            <person name="Gilroy R."/>
        </authorList>
    </citation>
    <scope>NUCLEOTIDE SEQUENCE</scope>
    <source>
        <strain evidence="3">Gambia16-930</strain>
    </source>
</reference>
<name>A0A9D1RHT1_9BACT</name>
<evidence type="ECO:0000256" key="2">
    <source>
        <dbReference type="SAM" id="SignalP"/>
    </source>
</evidence>
<dbReference type="EMBL" id="DXGG01000197">
    <property type="protein sequence ID" value="HIW87857.1"/>
    <property type="molecule type" value="Genomic_DNA"/>
</dbReference>
<feature type="region of interest" description="Disordered" evidence="1">
    <location>
        <begin position="682"/>
        <end position="702"/>
    </location>
</feature>
<organism evidence="3 4">
    <name type="scientific">Candidatus Onthomorpha intestinigallinarum</name>
    <dbReference type="NCBI Taxonomy" id="2840880"/>
    <lineage>
        <taxon>Bacteria</taxon>
        <taxon>Pseudomonadati</taxon>
        <taxon>Bacteroidota</taxon>
        <taxon>Bacteroidia</taxon>
        <taxon>Bacteroidales</taxon>
        <taxon>Candidatus Onthomorpha</taxon>
    </lineage>
</organism>
<reference evidence="3" key="1">
    <citation type="journal article" date="2021" name="PeerJ">
        <title>Extensive microbial diversity within the chicken gut microbiome revealed by metagenomics and culture.</title>
        <authorList>
            <person name="Gilroy R."/>
            <person name="Ravi A."/>
            <person name="Getino M."/>
            <person name="Pursley I."/>
            <person name="Horton D.L."/>
            <person name="Alikhan N.F."/>
            <person name="Baker D."/>
            <person name="Gharbi K."/>
            <person name="Hall N."/>
            <person name="Watson M."/>
            <person name="Adriaenssens E.M."/>
            <person name="Foster-Nyarko E."/>
            <person name="Jarju S."/>
            <person name="Secka A."/>
            <person name="Antonio M."/>
            <person name="Oren A."/>
            <person name="Chaudhuri R.R."/>
            <person name="La Ragione R."/>
            <person name="Hildebrand F."/>
            <person name="Pallen M.J."/>
        </authorList>
    </citation>
    <scope>NUCLEOTIDE SEQUENCE</scope>
    <source>
        <strain evidence="3">Gambia16-930</strain>
    </source>
</reference>
<gene>
    <name evidence="3" type="ORF">IAC47_06250</name>
</gene>
<accession>A0A9D1RHT1</accession>
<protein>
    <submittedName>
        <fullName evidence="3">Gliding motility-associated C-terminal domain-containing protein</fullName>
    </submittedName>
</protein>
<keyword evidence="2" id="KW-0732">Signal</keyword>
<dbReference type="InterPro" id="IPR026341">
    <property type="entry name" value="T9SS_type_B"/>
</dbReference>
<dbReference type="Proteomes" id="UP000824267">
    <property type="component" value="Unassembled WGS sequence"/>
</dbReference>
<evidence type="ECO:0000256" key="1">
    <source>
        <dbReference type="SAM" id="MobiDB-lite"/>
    </source>
</evidence>
<proteinExistence type="predicted"/>
<dbReference type="Gene3D" id="2.60.40.10">
    <property type="entry name" value="Immunoglobulins"/>
    <property type="match status" value="2"/>
</dbReference>
<dbReference type="InterPro" id="IPR035986">
    <property type="entry name" value="PKD_dom_sf"/>
</dbReference>
<dbReference type="Pfam" id="PF13585">
    <property type="entry name" value="CHU_C"/>
    <property type="match status" value="1"/>
</dbReference>
<dbReference type="AlphaFoldDB" id="A0A9D1RHT1"/>
<sequence length="922" mass="101414">MKQSVLFRGIAVFLSFFAGLSGILFAQVPTGANLDFSTGTYQYWRATTGTYGGNSSMPAWNAPVATDDPNGPQDQGGKFFIIFNDPAATDSYTGNVLKKVPTHLGYTHSSQINNYYGGTNWSELKYTMEVNATNSLLTFNYAMILEAPGHTGYENPTFQIDVMKHNPANGAMLDELVDDCAFFEQVGDDDLPNVDTNWHTYTPSGAWDDWVWCNWQQIKINLAKYEGDRITIRVRLGDCSFSAHGAYGYFVAKAEPALIDVPGCAGNGDTVTVAYAPEGFDSYKWFEIPSTTLSQDELATLDESSASVADTRELVVTDAMMGNALEKFYAVKLVSPRTQDTRPNCVAYITTRINDIRPIFNLSYVQATPDVPFGETRFGVNDVTQSGCPLYWQSYDFGDGTTPLEIEYADGKWQAVNLDATTGTSVETDATGSVTTVIHLYAAAGTYTYVRSARASEDPTAEEVLYCEKSETLEVIVPNVPSLQLDAEAEICVGYETTVTASSPAPEDEGADLKYEWWHSYNDILASQPPVNEGTTYTLTLDQDTKFVVKVTNNQTHFYRIDSVEVKVQAFPDITLNGATKICQGEVARIEAVDATGNTVAMQWSFEEPSNPPVITNPSDNPIIEFTPEETTTVYLIAETSQGCMATKSVEIVVINPKVSATEMEICPGQQTTLVGSDAETYSWTSEPKDPTLNEGVQSAEPVTVSPEVTTTYTMSGYGETGCHTDRQITITVYPYPVATISYSPEYVDVDDPVLSLTDVSPNAVSSSWTFSDGGTSEARSLSYQFNDLSVEFVSIFLEASNKLGCSDTTSVFVPIELFGVWVPNAFSPNEDGSNDKFFFISMNNLEDVRLEIFNRQGTKLYSFYEASMNCGLITDMMNTLGWDGKYNGEYVPQGTYVYRLSYRRAGNTKVYDKTGTINVVR</sequence>
<comment type="caution">
    <text evidence="3">The sequence shown here is derived from an EMBL/GenBank/DDBJ whole genome shotgun (WGS) entry which is preliminary data.</text>
</comment>
<dbReference type="NCBIfam" id="TIGR04131">
    <property type="entry name" value="Bac_Flav_CTERM"/>
    <property type="match status" value="1"/>
</dbReference>
<evidence type="ECO:0000313" key="4">
    <source>
        <dbReference type="Proteomes" id="UP000824267"/>
    </source>
</evidence>
<dbReference type="Gene3D" id="2.60.40.4070">
    <property type="match status" value="1"/>
</dbReference>
<feature type="chain" id="PRO_5038449685" evidence="2">
    <location>
        <begin position="27"/>
        <end position="922"/>
    </location>
</feature>